<dbReference type="GO" id="GO:0012505">
    <property type="term" value="C:endomembrane system"/>
    <property type="evidence" value="ECO:0007669"/>
    <property type="project" value="UniProtKB-SubCell"/>
</dbReference>
<dbReference type="Proteomes" id="UP000823736">
    <property type="component" value="Unassembled WGS sequence"/>
</dbReference>
<dbReference type="PANTHER" id="PTHR43337">
    <property type="entry name" value="XANTHINE/URACIL PERMEASE C887.17-RELATED"/>
    <property type="match status" value="1"/>
</dbReference>
<evidence type="ECO:0000313" key="5">
    <source>
        <dbReference type="Proteomes" id="UP000823736"/>
    </source>
</evidence>
<dbReference type="GO" id="GO:0005345">
    <property type="term" value="F:purine nucleobase transmembrane transporter activity"/>
    <property type="evidence" value="ECO:0007669"/>
    <property type="project" value="TreeGrafter"/>
</dbReference>
<evidence type="ECO:0000256" key="2">
    <source>
        <dbReference type="ARBA" id="ARBA00022448"/>
    </source>
</evidence>
<keyword evidence="3" id="KW-1133">Transmembrane helix</keyword>
<sequence>MFVPLAAAIPEYASHIALVGIGVVMLGNAVEVAWDNLTYAIPAGMTIMVMPFTFSIA</sequence>
<evidence type="ECO:0000313" key="4">
    <source>
        <dbReference type="EMBL" id="MBP1988052.1"/>
    </source>
</evidence>
<dbReference type="GO" id="GO:0005886">
    <property type="term" value="C:plasma membrane"/>
    <property type="evidence" value="ECO:0007669"/>
    <property type="project" value="TreeGrafter"/>
</dbReference>
<gene>
    <name evidence="4" type="ORF">J2753_002562</name>
</gene>
<feature type="transmembrane region" description="Helical" evidence="3">
    <location>
        <begin position="12"/>
        <end position="30"/>
    </location>
</feature>
<feature type="transmembrane region" description="Helical" evidence="3">
    <location>
        <begin position="37"/>
        <end position="56"/>
    </location>
</feature>
<organism evidence="4 5">
    <name type="scientific">Halolamina salifodinae</name>
    <dbReference type="NCBI Taxonomy" id="1202767"/>
    <lineage>
        <taxon>Archaea</taxon>
        <taxon>Methanobacteriati</taxon>
        <taxon>Methanobacteriota</taxon>
        <taxon>Stenosarchaea group</taxon>
        <taxon>Halobacteria</taxon>
        <taxon>Halobacteriales</taxon>
        <taxon>Haloferacaceae</taxon>
    </lineage>
</organism>
<proteinExistence type="predicted"/>
<keyword evidence="3" id="KW-0472">Membrane</keyword>
<reference evidence="4" key="1">
    <citation type="submission" date="2021-03" db="EMBL/GenBank/DDBJ databases">
        <title>Genomic Encyclopedia of Type Strains, Phase IV (KMG-IV): sequencing the most valuable type-strain genomes for metagenomic binning, comparative biology and taxonomic classification.</title>
        <authorList>
            <person name="Goeker M."/>
        </authorList>
    </citation>
    <scope>NUCLEOTIDE SEQUENCE</scope>
    <source>
        <strain evidence="4">DSM 26232</strain>
    </source>
</reference>
<name>A0A8T4H0G2_9EURY</name>
<comment type="caution">
    <text evidence="4">The sequence shown here is derived from an EMBL/GenBank/DDBJ whole genome shotgun (WGS) entry which is preliminary data.</text>
</comment>
<comment type="subcellular location">
    <subcellularLocation>
        <location evidence="1">Endomembrane system</location>
        <topology evidence="1">Multi-pass membrane protein</topology>
    </subcellularLocation>
</comment>
<accession>A0A8T4H0G2</accession>
<evidence type="ECO:0000256" key="1">
    <source>
        <dbReference type="ARBA" id="ARBA00004127"/>
    </source>
</evidence>
<protein>
    <submittedName>
        <fullName evidence="4">Xanthine/uracil/vitamin C permease (AzgA family)</fullName>
    </submittedName>
</protein>
<keyword evidence="3" id="KW-0812">Transmembrane</keyword>
<dbReference type="InterPro" id="IPR045018">
    <property type="entry name" value="Azg-like"/>
</dbReference>
<keyword evidence="2" id="KW-0813">Transport</keyword>
<dbReference type="PANTHER" id="PTHR43337:SF1">
    <property type="entry name" value="XANTHINE_URACIL PERMEASE C887.17-RELATED"/>
    <property type="match status" value="1"/>
</dbReference>
<dbReference type="AlphaFoldDB" id="A0A8T4H0G2"/>
<evidence type="ECO:0000256" key="3">
    <source>
        <dbReference type="SAM" id="Phobius"/>
    </source>
</evidence>
<keyword evidence="5" id="KW-1185">Reference proteome</keyword>
<dbReference type="EMBL" id="JAGGLC010000005">
    <property type="protein sequence ID" value="MBP1988052.1"/>
    <property type="molecule type" value="Genomic_DNA"/>
</dbReference>